<dbReference type="InterPro" id="IPR000463">
    <property type="entry name" value="Fatty_acid-bd"/>
</dbReference>
<organism evidence="2 3">
    <name type="scientific">Callorhinchus milii</name>
    <name type="common">Ghost shark</name>
    <dbReference type="NCBI Taxonomy" id="7868"/>
    <lineage>
        <taxon>Eukaryota</taxon>
        <taxon>Metazoa</taxon>
        <taxon>Chordata</taxon>
        <taxon>Craniata</taxon>
        <taxon>Vertebrata</taxon>
        <taxon>Chondrichthyes</taxon>
        <taxon>Holocephali</taxon>
        <taxon>Chimaeriformes</taxon>
        <taxon>Callorhinchidae</taxon>
        <taxon>Callorhinchus</taxon>
    </lineage>
</organism>
<reference evidence="3" key="1">
    <citation type="journal article" date="2006" name="Science">
        <title>Ancient noncoding elements conserved in the human genome.</title>
        <authorList>
            <person name="Venkatesh B."/>
            <person name="Kirkness E.F."/>
            <person name="Loh Y.H."/>
            <person name="Halpern A.L."/>
            <person name="Lee A.P."/>
            <person name="Johnson J."/>
            <person name="Dandona N."/>
            <person name="Viswanathan L.D."/>
            <person name="Tay A."/>
            <person name="Venter J.C."/>
            <person name="Strausberg R.L."/>
            <person name="Brenner S."/>
        </authorList>
    </citation>
    <scope>NUCLEOTIDE SEQUENCE [LARGE SCALE GENOMIC DNA]</scope>
</reference>
<dbReference type="Proteomes" id="UP000314986">
    <property type="component" value="Unassembled WGS sequence"/>
</dbReference>
<proteinExistence type="inferred from homology"/>
<dbReference type="AlphaFoldDB" id="A0A4W3GQA6"/>
<dbReference type="InterPro" id="IPR012674">
    <property type="entry name" value="Calycin"/>
</dbReference>
<dbReference type="Ensembl" id="ENSCMIT00000005354.1">
    <property type="protein sequence ID" value="ENSCMIP00000005170.1"/>
    <property type="gene ID" value="ENSCMIG00000003045.1"/>
</dbReference>
<reference evidence="2" key="4">
    <citation type="submission" date="2025-08" db="UniProtKB">
        <authorList>
            <consortium name="Ensembl"/>
        </authorList>
    </citation>
    <scope>IDENTIFICATION</scope>
</reference>
<reference evidence="3" key="2">
    <citation type="journal article" date="2007" name="PLoS Biol.">
        <title>Survey sequencing and comparative analysis of the elephant shark (Callorhinchus milii) genome.</title>
        <authorList>
            <person name="Venkatesh B."/>
            <person name="Kirkness E.F."/>
            <person name="Loh Y.H."/>
            <person name="Halpern A.L."/>
            <person name="Lee A.P."/>
            <person name="Johnson J."/>
            <person name="Dandona N."/>
            <person name="Viswanathan L.D."/>
            <person name="Tay A."/>
            <person name="Venter J.C."/>
            <person name="Strausberg R.L."/>
            <person name="Brenner S."/>
        </authorList>
    </citation>
    <scope>NUCLEOTIDE SEQUENCE [LARGE SCALE GENOMIC DNA]</scope>
</reference>
<evidence type="ECO:0000313" key="2">
    <source>
        <dbReference type="Ensembl" id="ENSCMIP00000005170.1"/>
    </source>
</evidence>
<gene>
    <name evidence="2" type="primary">LOC103185843</name>
</gene>
<dbReference type="GeneTree" id="ENSGT00800000124172"/>
<dbReference type="PRINTS" id="PR00178">
    <property type="entry name" value="FATTYACIDBP"/>
</dbReference>
<evidence type="ECO:0000313" key="3">
    <source>
        <dbReference type="Proteomes" id="UP000314986"/>
    </source>
</evidence>
<sequence length="148" mass="16739">MAFNGLWNVYKSENLDEFLQGMGSNVPGKVLEGDNLQLEIKQDGKKFTVIEKSTFRSKESTWILDEEFTSTLADGSEVKGRFFLESPNRLVGRFKKCSDGKEFVTIREVKEGELQQVRVRESNGQCGNPARHLLSIRDVSEHPLLANS</sequence>
<dbReference type="SUPFAM" id="SSF50814">
    <property type="entry name" value="Lipocalins"/>
    <property type="match status" value="1"/>
</dbReference>
<dbReference type="PANTHER" id="PTHR11955">
    <property type="entry name" value="FATTY ACID BINDING PROTEIN"/>
    <property type="match status" value="1"/>
</dbReference>
<dbReference type="InterPro" id="IPR031259">
    <property type="entry name" value="ILBP"/>
</dbReference>
<comment type="similarity">
    <text evidence="1">Belongs to the calycin superfamily. Fatty-acid binding protein (FABP) family.</text>
</comment>
<name>A0A4W3GQA6_CALMI</name>
<reference evidence="2" key="5">
    <citation type="submission" date="2025-09" db="UniProtKB">
        <authorList>
            <consortium name="Ensembl"/>
        </authorList>
    </citation>
    <scope>IDENTIFICATION</scope>
</reference>
<evidence type="ECO:0000256" key="1">
    <source>
        <dbReference type="ARBA" id="ARBA00008390"/>
    </source>
</evidence>
<dbReference type="InParanoid" id="A0A4W3GQA6"/>
<protein>
    <submittedName>
        <fullName evidence="2">Fatty acid-binding protein, intestinal-like</fullName>
    </submittedName>
</protein>
<dbReference type="STRING" id="7868.ENSCMIP00000005170"/>
<reference evidence="3" key="3">
    <citation type="journal article" date="2014" name="Nature">
        <title>Elephant shark genome provides unique insights into gnathostome evolution.</title>
        <authorList>
            <consortium name="International Elephant Shark Genome Sequencing Consortium"/>
            <person name="Venkatesh B."/>
            <person name="Lee A.P."/>
            <person name="Ravi V."/>
            <person name="Maurya A.K."/>
            <person name="Lian M.M."/>
            <person name="Swann J.B."/>
            <person name="Ohta Y."/>
            <person name="Flajnik M.F."/>
            <person name="Sutoh Y."/>
            <person name="Kasahara M."/>
            <person name="Hoon S."/>
            <person name="Gangu V."/>
            <person name="Roy S.W."/>
            <person name="Irimia M."/>
            <person name="Korzh V."/>
            <person name="Kondrychyn I."/>
            <person name="Lim Z.W."/>
            <person name="Tay B.H."/>
            <person name="Tohari S."/>
            <person name="Kong K.W."/>
            <person name="Ho S."/>
            <person name="Lorente-Galdos B."/>
            <person name="Quilez J."/>
            <person name="Marques-Bonet T."/>
            <person name="Raney B.J."/>
            <person name="Ingham P.W."/>
            <person name="Tay A."/>
            <person name="Hillier L.W."/>
            <person name="Minx P."/>
            <person name="Boehm T."/>
            <person name="Wilson R.K."/>
            <person name="Brenner S."/>
            <person name="Warren W.C."/>
        </authorList>
    </citation>
    <scope>NUCLEOTIDE SEQUENCE [LARGE SCALE GENOMIC DNA]</scope>
</reference>
<keyword evidence="3" id="KW-1185">Reference proteome</keyword>
<dbReference type="GO" id="GO:0008289">
    <property type="term" value="F:lipid binding"/>
    <property type="evidence" value="ECO:0007669"/>
    <property type="project" value="InterPro"/>
</dbReference>
<accession>A0A4W3GQA6</accession>
<dbReference type="Gene3D" id="2.40.128.20">
    <property type="match status" value="1"/>
</dbReference>